<keyword evidence="2" id="KW-1133">Transmembrane helix</keyword>
<gene>
    <name evidence="3" type="ORF">AC244_02315</name>
</gene>
<accession>A0A0L8C6H1</accession>
<sequence>MSKNLDERGDPISATHDADRESFTAGESRQGPLGVRVLAILAAGLFLALLVWGGAEIWGESNDNDRTTAVDQVQPQPSPEQTGSIDNKQGRVLTPTGTDPTPDTGTGSEAQKVSPDGTVK</sequence>
<feature type="region of interest" description="Disordered" evidence="1">
    <location>
        <begin position="1"/>
        <end position="30"/>
    </location>
</feature>
<proteinExistence type="predicted"/>
<dbReference type="Proteomes" id="UP000037425">
    <property type="component" value="Unassembled WGS sequence"/>
</dbReference>
<evidence type="ECO:0000313" key="4">
    <source>
        <dbReference type="Proteomes" id="UP000037425"/>
    </source>
</evidence>
<feature type="compositionally biased region" description="Basic and acidic residues" evidence="1">
    <location>
        <begin position="1"/>
        <end position="22"/>
    </location>
</feature>
<feature type="compositionally biased region" description="Low complexity" evidence="1">
    <location>
        <begin position="94"/>
        <end position="107"/>
    </location>
</feature>
<dbReference type="PATRIC" id="fig|106592.7.peg.497"/>
<keyword evidence="2" id="KW-0472">Membrane</keyword>
<protein>
    <submittedName>
        <fullName evidence="3">Uncharacterized protein</fullName>
    </submittedName>
</protein>
<comment type="caution">
    <text evidence="3">The sequence shown here is derived from an EMBL/GenBank/DDBJ whole genome shotgun (WGS) entry which is preliminary data.</text>
</comment>
<evidence type="ECO:0000256" key="1">
    <source>
        <dbReference type="SAM" id="MobiDB-lite"/>
    </source>
</evidence>
<dbReference type="OrthoDB" id="7917233at2"/>
<keyword evidence="2" id="KW-0812">Transmembrane</keyword>
<dbReference type="RefSeq" id="WP_053247191.1">
    <property type="nucleotide sequence ID" value="NZ_LGAP01000001.1"/>
</dbReference>
<dbReference type="AlphaFoldDB" id="A0A0L8C6H1"/>
<feature type="transmembrane region" description="Helical" evidence="2">
    <location>
        <begin position="33"/>
        <end position="52"/>
    </location>
</feature>
<evidence type="ECO:0000256" key="2">
    <source>
        <dbReference type="SAM" id="Phobius"/>
    </source>
</evidence>
<dbReference type="EMBL" id="LGAP01000001">
    <property type="protein sequence ID" value="KOF22388.1"/>
    <property type="molecule type" value="Genomic_DNA"/>
</dbReference>
<evidence type="ECO:0000313" key="3">
    <source>
        <dbReference type="EMBL" id="KOF22388.1"/>
    </source>
</evidence>
<organism evidence="3 4">
    <name type="scientific">Ensifer adhaerens</name>
    <name type="common">Sinorhizobium morelense</name>
    <dbReference type="NCBI Taxonomy" id="106592"/>
    <lineage>
        <taxon>Bacteria</taxon>
        <taxon>Pseudomonadati</taxon>
        <taxon>Pseudomonadota</taxon>
        <taxon>Alphaproteobacteria</taxon>
        <taxon>Hyphomicrobiales</taxon>
        <taxon>Rhizobiaceae</taxon>
        <taxon>Sinorhizobium/Ensifer group</taxon>
        <taxon>Ensifer</taxon>
    </lineage>
</organism>
<reference evidence="4" key="1">
    <citation type="submission" date="2015-07" db="EMBL/GenBank/DDBJ databases">
        <title>Whole genome sequence of an Ensifer adhaerens strain isolated from a cave pool in the Wind Cave National Park.</title>
        <authorList>
            <person name="Eng W.W.H."/>
            <person name="Gan H.M."/>
            <person name="Barton H.A."/>
            <person name="Savka M.A."/>
        </authorList>
    </citation>
    <scope>NUCLEOTIDE SEQUENCE [LARGE SCALE GENOMIC DNA]</scope>
    <source>
        <strain evidence="4">SD006</strain>
    </source>
</reference>
<feature type="region of interest" description="Disordered" evidence="1">
    <location>
        <begin position="58"/>
        <end position="120"/>
    </location>
</feature>
<feature type="compositionally biased region" description="Polar residues" evidence="1">
    <location>
        <begin position="69"/>
        <end position="87"/>
    </location>
</feature>
<name>A0A0L8C6H1_ENSAD</name>